<sequence length="473" mass="52587">MLKELQVQSGIIPNYPHEVIIPFQLNQEPQTHNDLDYRVIGPVIDKSKQELELAIERGDWWLLPGTGFNVAGQTEQLLSMLEKGALMGNSREEVVNLWLAVTKEDIAAFRLEYLSERLVYPIKIQAKHENGKVGLICPDYGDAHYEDITDQKERGGAAHASVKELSERLIKAQPRTVFFISSPPGWSDLKEQASGKNITYLDTQTYVYQVGDNGEIKAATVQTDMTLDQNRQLLEQFECDLPGFNGLDQRDQIKLIVGSVIEIPPKEGVNGMHQVVDRIQSLMGGTLAGKKASFASIHHDLDRLAQLLDLEIIERATVDNFIAEARTRLINGLSIMDVARKLGHTVLSLSEFNLNSVYRSSVESQVHTAVPMLDPRLDYLPLLLLPDPGYGALERLQQMPGCNGGGSTLVKSIGGNRLGLTGENEDSSTCHCGRSKEDDHYHCPKPDCDKYYPSEKGNSNFTKECTCGFKFGC</sequence>
<protein>
    <submittedName>
        <fullName evidence="1">Uncharacterized protein</fullName>
    </submittedName>
</protein>
<gene>
    <name evidence="1" type="ORF">COW99_05460</name>
</gene>
<dbReference type="AlphaFoldDB" id="A0A2H0BU41"/>
<comment type="caution">
    <text evidence="1">The sequence shown here is derived from an EMBL/GenBank/DDBJ whole genome shotgun (WGS) entry which is preliminary data.</text>
</comment>
<proteinExistence type="predicted"/>
<accession>A0A2H0BU41</accession>
<evidence type="ECO:0000313" key="1">
    <source>
        <dbReference type="EMBL" id="PIP61206.1"/>
    </source>
</evidence>
<dbReference type="EMBL" id="PCTA01000033">
    <property type="protein sequence ID" value="PIP61206.1"/>
    <property type="molecule type" value="Genomic_DNA"/>
</dbReference>
<organism evidence="1 2">
    <name type="scientific">Candidatus Roizmanbacteria bacterium CG22_combo_CG10-13_8_21_14_all_38_20</name>
    <dbReference type="NCBI Taxonomy" id="1974862"/>
    <lineage>
        <taxon>Bacteria</taxon>
        <taxon>Candidatus Roizmaniibacteriota</taxon>
    </lineage>
</organism>
<reference evidence="1 2" key="1">
    <citation type="submission" date="2017-09" db="EMBL/GenBank/DDBJ databases">
        <title>Depth-based differentiation of microbial function through sediment-hosted aquifers and enrichment of novel symbionts in the deep terrestrial subsurface.</title>
        <authorList>
            <person name="Probst A.J."/>
            <person name="Ladd B."/>
            <person name="Jarett J.K."/>
            <person name="Geller-Mcgrath D.E."/>
            <person name="Sieber C.M."/>
            <person name="Emerson J.B."/>
            <person name="Anantharaman K."/>
            <person name="Thomas B.C."/>
            <person name="Malmstrom R."/>
            <person name="Stieglmeier M."/>
            <person name="Klingl A."/>
            <person name="Woyke T."/>
            <person name="Ryan C.M."/>
            <person name="Banfield J.F."/>
        </authorList>
    </citation>
    <scope>NUCLEOTIDE SEQUENCE [LARGE SCALE GENOMIC DNA]</scope>
    <source>
        <strain evidence="1">CG22_combo_CG10-13_8_21_14_all_38_20</strain>
    </source>
</reference>
<evidence type="ECO:0000313" key="2">
    <source>
        <dbReference type="Proteomes" id="UP000231246"/>
    </source>
</evidence>
<name>A0A2H0BU41_9BACT</name>
<dbReference type="Proteomes" id="UP000231246">
    <property type="component" value="Unassembled WGS sequence"/>
</dbReference>
<dbReference type="CDD" id="cd20335">
    <property type="entry name" value="BRcat_RBR"/>
    <property type="match status" value="1"/>
</dbReference>